<dbReference type="EMBL" id="RLII01000009">
    <property type="protein sequence ID" value="RXE59042.1"/>
    <property type="molecule type" value="Genomic_DNA"/>
</dbReference>
<evidence type="ECO:0000256" key="8">
    <source>
        <dbReference type="ARBA" id="ARBA00022801"/>
    </source>
</evidence>
<dbReference type="Pfam" id="PF00905">
    <property type="entry name" value="Transpeptidase"/>
    <property type="match status" value="1"/>
</dbReference>
<evidence type="ECO:0000313" key="18">
    <source>
        <dbReference type="EMBL" id="RXE59042.1"/>
    </source>
</evidence>
<evidence type="ECO:0000256" key="14">
    <source>
        <dbReference type="SAM" id="MobiDB-lite"/>
    </source>
</evidence>
<keyword evidence="12 15" id="KW-0472">Membrane</keyword>
<keyword evidence="4" id="KW-1003">Cell membrane</keyword>
<feature type="domain" description="Penicillin-binding protein dimerisation" evidence="17">
    <location>
        <begin position="57"/>
        <end position="302"/>
    </location>
</feature>
<keyword evidence="19" id="KW-1185">Reference proteome</keyword>
<evidence type="ECO:0000256" key="4">
    <source>
        <dbReference type="ARBA" id="ARBA00022475"/>
    </source>
</evidence>
<gene>
    <name evidence="18" type="primary">mrdA</name>
    <name evidence="18" type="ORF">EFD62_08740</name>
</gene>
<dbReference type="AlphaFoldDB" id="A0A4Q0I7N9"/>
<dbReference type="GO" id="GO:0071972">
    <property type="term" value="F:peptidoglycan L,D-transpeptidase activity"/>
    <property type="evidence" value="ECO:0007669"/>
    <property type="project" value="TreeGrafter"/>
</dbReference>
<dbReference type="GO" id="GO:0005886">
    <property type="term" value="C:plasma membrane"/>
    <property type="evidence" value="ECO:0007669"/>
    <property type="project" value="UniProtKB-SubCell"/>
</dbReference>
<organism evidence="18 19">
    <name type="scientific">Acetivibrio mesophilus</name>
    <dbReference type="NCBI Taxonomy" id="2487273"/>
    <lineage>
        <taxon>Bacteria</taxon>
        <taxon>Bacillati</taxon>
        <taxon>Bacillota</taxon>
        <taxon>Clostridia</taxon>
        <taxon>Eubacteriales</taxon>
        <taxon>Oscillospiraceae</taxon>
        <taxon>Acetivibrio</taxon>
    </lineage>
</organism>
<dbReference type="PANTHER" id="PTHR30627:SF2">
    <property type="entry name" value="PEPTIDOGLYCAN D,D-TRANSPEPTIDASE MRDA"/>
    <property type="match status" value="1"/>
</dbReference>
<dbReference type="Pfam" id="PF03717">
    <property type="entry name" value="PBP_dimer"/>
    <property type="match status" value="1"/>
</dbReference>
<dbReference type="Gene3D" id="1.10.10.1230">
    <property type="entry name" value="Penicillin-binding protein, N-terminal non-catalytic domain, head sub-domain"/>
    <property type="match status" value="1"/>
</dbReference>
<sequence length="709" mass="78736">MGEKKPVDKIGERYKVMVIGFTLIFAIIVTQLVNLQIINGQYYDEKSQTKLLAERDIIAPRGKIVDRNGIPIAVNRMGYAVKIAKTSMSENEKSEMILKLISIFEKNGDSYEKNLSYYLTFNPIAFGSRNQSEESLQRWKADMVPKAEDIKLLGTPEDVFKYFRKKFYIDDQYTDEEAYKIMTIKYDMLIKGYSATNPLLVAKDVKAETVAQIEERSHEFPGVLIDIIPQRKYVDASSVAHVLGHIGIISEDEYKNYKDNGYSMNDMIGKDGIEKTQESQLRGINGKKRVEVDTNGRLTAELSSEPAIPGNDVVLTIDLRLQKAAVKSLENNIERIKSKADYKKNFGDAFAGAAVAIDVDSGEVLAMASYPTYDPSVFLAGVQDKEAQKTISTLLTDDKNQPLFNRAIQGRYTPGSTFKPVTSIAGLETGAITPQNSYITDKGTHVIGGWTFKCMEYPTYGHGRIDVVRALATSCNIYFHELGVKTGIDNIDIWAKNFGLGEYTGIELPGERKGTRANKQSKKEIRNDDWRPADTAQSAIGQFDNAFTPIQLANYVSTLANGGTKYKPHIVKEIRKYDGSTVLKSEPEYEKLPIKVETMKIVHEGMLAVANAEDGTVNQLFSDFPFKVAGKTGTPETGLEHLGQSSNGVFIAYAPADNPKIAVAVVIEHGVWGSEVAPVAKDILKEYFGMNNNSLPQDKVVIDKASFTR</sequence>
<dbReference type="OrthoDB" id="9757901at2"/>
<feature type="region of interest" description="Disordered" evidence="14">
    <location>
        <begin position="511"/>
        <end position="531"/>
    </location>
</feature>
<dbReference type="GO" id="GO:0009252">
    <property type="term" value="P:peptidoglycan biosynthetic process"/>
    <property type="evidence" value="ECO:0007669"/>
    <property type="project" value="UniProtKB-KW"/>
</dbReference>
<dbReference type="InterPro" id="IPR001460">
    <property type="entry name" value="PCN-bd_Tpept"/>
</dbReference>
<keyword evidence="6" id="KW-0645">Protease</keyword>
<evidence type="ECO:0000256" key="12">
    <source>
        <dbReference type="ARBA" id="ARBA00023136"/>
    </source>
</evidence>
<dbReference type="GO" id="GO:0008658">
    <property type="term" value="F:penicillin binding"/>
    <property type="evidence" value="ECO:0007669"/>
    <property type="project" value="InterPro"/>
</dbReference>
<evidence type="ECO:0000256" key="5">
    <source>
        <dbReference type="ARBA" id="ARBA00022519"/>
    </source>
</evidence>
<feature type="compositionally biased region" description="Basic and acidic residues" evidence="14">
    <location>
        <begin position="521"/>
        <end position="531"/>
    </location>
</feature>
<keyword evidence="10" id="KW-0573">Peptidoglycan synthesis</keyword>
<dbReference type="GO" id="GO:0008360">
    <property type="term" value="P:regulation of cell shape"/>
    <property type="evidence" value="ECO:0007669"/>
    <property type="project" value="UniProtKB-KW"/>
</dbReference>
<dbReference type="InterPro" id="IPR036138">
    <property type="entry name" value="PBP_dimer_sf"/>
</dbReference>
<evidence type="ECO:0000256" key="7">
    <source>
        <dbReference type="ARBA" id="ARBA00022692"/>
    </source>
</evidence>
<comment type="caution">
    <text evidence="18">The sequence shown here is derived from an EMBL/GenBank/DDBJ whole genome shotgun (WGS) entry which is preliminary data.</text>
</comment>
<dbReference type="GO" id="GO:0006508">
    <property type="term" value="P:proteolysis"/>
    <property type="evidence" value="ECO:0007669"/>
    <property type="project" value="UniProtKB-KW"/>
</dbReference>
<dbReference type="RefSeq" id="WP_069194384.1">
    <property type="nucleotide sequence ID" value="NZ_RLII01000009.1"/>
</dbReference>
<dbReference type="InterPro" id="IPR017790">
    <property type="entry name" value="Penicillin-binding_protein_2"/>
</dbReference>
<name>A0A4Q0I7N9_9FIRM</name>
<keyword evidence="9" id="KW-0133">Cell shape</keyword>
<protein>
    <submittedName>
        <fullName evidence="18">Penicillin-binding protein 2</fullName>
    </submittedName>
</protein>
<proteinExistence type="inferred from homology"/>
<comment type="similarity">
    <text evidence="3">Belongs to the transpeptidase family.</text>
</comment>
<feature type="transmembrane region" description="Helical" evidence="15">
    <location>
        <begin position="14"/>
        <end position="33"/>
    </location>
</feature>
<dbReference type="Proteomes" id="UP000289166">
    <property type="component" value="Unassembled WGS sequence"/>
</dbReference>
<feature type="domain" description="Penicillin-binding protein transpeptidase" evidence="16">
    <location>
        <begin position="352"/>
        <end position="685"/>
    </location>
</feature>
<dbReference type="InterPro" id="IPR012338">
    <property type="entry name" value="Beta-lactam/transpept-like"/>
</dbReference>
<evidence type="ECO:0000256" key="9">
    <source>
        <dbReference type="ARBA" id="ARBA00022960"/>
    </source>
</evidence>
<dbReference type="InterPro" id="IPR005311">
    <property type="entry name" value="PBP_dimer"/>
</dbReference>
<evidence type="ECO:0000256" key="10">
    <source>
        <dbReference type="ARBA" id="ARBA00022984"/>
    </source>
</evidence>
<evidence type="ECO:0000256" key="11">
    <source>
        <dbReference type="ARBA" id="ARBA00022989"/>
    </source>
</evidence>
<evidence type="ECO:0000259" key="16">
    <source>
        <dbReference type="Pfam" id="PF00905"/>
    </source>
</evidence>
<reference evidence="19" key="1">
    <citation type="submission" date="2018-11" db="EMBL/GenBank/DDBJ databases">
        <title>Genome sequencing of a novel mesophilic and cellulolytic organism within the genus Hungateiclostridium.</title>
        <authorList>
            <person name="Rettenmaier R."/>
            <person name="Liebl W."/>
            <person name="Zverlov V."/>
        </authorList>
    </citation>
    <scope>NUCLEOTIDE SEQUENCE [LARGE SCALE GENOMIC DNA]</scope>
    <source>
        <strain evidence="19">N2K1</strain>
    </source>
</reference>
<accession>A0A4Q0I7N9</accession>
<dbReference type="Gene3D" id="3.90.1310.10">
    <property type="entry name" value="Penicillin-binding protein 2a (Domain 2)"/>
    <property type="match status" value="1"/>
</dbReference>
<keyword evidence="11 15" id="KW-1133">Transmembrane helix</keyword>
<dbReference type="PANTHER" id="PTHR30627">
    <property type="entry name" value="PEPTIDOGLYCAN D,D-TRANSPEPTIDASE"/>
    <property type="match status" value="1"/>
</dbReference>
<evidence type="ECO:0000259" key="17">
    <source>
        <dbReference type="Pfam" id="PF03717"/>
    </source>
</evidence>
<evidence type="ECO:0000256" key="2">
    <source>
        <dbReference type="ARBA" id="ARBA00004236"/>
    </source>
</evidence>
<dbReference type="GO" id="GO:0071555">
    <property type="term" value="P:cell wall organization"/>
    <property type="evidence" value="ECO:0007669"/>
    <property type="project" value="UniProtKB-KW"/>
</dbReference>
<evidence type="ECO:0000256" key="1">
    <source>
        <dbReference type="ARBA" id="ARBA00004167"/>
    </source>
</evidence>
<evidence type="ECO:0000256" key="15">
    <source>
        <dbReference type="SAM" id="Phobius"/>
    </source>
</evidence>
<keyword evidence="13" id="KW-0961">Cell wall biogenesis/degradation</keyword>
<dbReference type="Gene3D" id="3.40.710.10">
    <property type="entry name" value="DD-peptidase/beta-lactamase superfamily"/>
    <property type="match status" value="1"/>
</dbReference>
<comment type="subcellular location">
    <subcellularLocation>
        <location evidence="2">Cell membrane</location>
    </subcellularLocation>
    <subcellularLocation>
        <location evidence="1">Membrane</location>
        <topology evidence="1">Single-pass membrane protein</topology>
    </subcellularLocation>
</comment>
<evidence type="ECO:0000256" key="6">
    <source>
        <dbReference type="ARBA" id="ARBA00022670"/>
    </source>
</evidence>
<evidence type="ECO:0000256" key="13">
    <source>
        <dbReference type="ARBA" id="ARBA00023316"/>
    </source>
</evidence>
<dbReference type="NCBIfam" id="TIGR03423">
    <property type="entry name" value="pbp2_mrdA"/>
    <property type="match status" value="1"/>
</dbReference>
<dbReference type="SUPFAM" id="SSF56601">
    <property type="entry name" value="beta-lactamase/transpeptidase-like"/>
    <property type="match status" value="1"/>
</dbReference>
<evidence type="ECO:0000313" key="19">
    <source>
        <dbReference type="Proteomes" id="UP000289166"/>
    </source>
</evidence>
<dbReference type="GO" id="GO:0009002">
    <property type="term" value="F:serine-type D-Ala-D-Ala carboxypeptidase activity"/>
    <property type="evidence" value="ECO:0007669"/>
    <property type="project" value="InterPro"/>
</dbReference>
<keyword evidence="8" id="KW-0378">Hydrolase</keyword>
<keyword evidence="7 15" id="KW-0812">Transmembrane</keyword>
<keyword evidence="5" id="KW-0997">Cell inner membrane</keyword>
<evidence type="ECO:0000256" key="3">
    <source>
        <dbReference type="ARBA" id="ARBA00007171"/>
    </source>
</evidence>
<dbReference type="SUPFAM" id="SSF56519">
    <property type="entry name" value="Penicillin binding protein dimerisation domain"/>
    <property type="match status" value="1"/>
</dbReference>
<dbReference type="InterPro" id="IPR050515">
    <property type="entry name" value="Beta-lactam/transpept"/>
</dbReference>